<comment type="caution">
    <text evidence="2">The sequence shown here is derived from an EMBL/GenBank/DDBJ whole genome shotgun (WGS) entry which is preliminary data.</text>
</comment>
<name>A0ABR3V186_HUMIN</name>
<evidence type="ECO:0000313" key="3">
    <source>
        <dbReference type="Proteomes" id="UP001583172"/>
    </source>
</evidence>
<feature type="compositionally biased region" description="Basic residues" evidence="1">
    <location>
        <begin position="554"/>
        <end position="566"/>
    </location>
</feature>
<accession>A0ABR3V186</accession>
<feature type="region of interest" description="Disordered" evidence="1">
    <location>
        <begin position="1"/>
        <end position="83"/>
    </location>
</feature>
<feature type="compositionally biased region" description="Polar residues" evidence="1">
    <location>
        <begin position="864"/>
        <end position="882"/>
    </location>
</feature>
<reference evidence="2 3" key="1">
    <citation type="journal article" date="2024" name="Commun. Biol.">
        <title>Comparative genomic analysis of thermophilic fungi reveals convergent evolutionary adaptations and gene losses.</title>
        <authorList>
            <person name="Steindorff A.S."/>
            <person name="Aguilar-Pontes M.V."/>
            <person name="Robinson A.J."/>
            <person name="Andreopoulos B."/>
            <person name="LaButti K."/>
            <person name="Kuo A."/>
            <person name="Mondo S."/>
            <person name="Riley R."/>
            <person name="Otillar R."/>
            <person name="Haridas S."/>
            <person name="Lipzen A."/>
            <person name="Grimwood J."/>
            <person name="Schmutz J."/>
            <person name="Clum A."/>
            <person name="Reid I.D."/>
            <person name="Moisan M.C."/>
            <person name="Butler G."/>
            <person name="Nguyen T.T.M."/>
            <person name="Dewar K."/>
            <person name="Conant G."/>
            <person name="Drula E."/>
            <person name="Henrissat B."/>
            <person name="Hansel C."/>
            <person name="Singer S."/>
            <person name="Hutchinson M.I."/>
            <person name="de Vries R.P."/>
            <person name="Natvig D.O."/>
            <person name="Powell A.J."/>
            <person name="Tsang A."/>
            <person name="Grigoriev I.V."/>
        </authorList>
    </citation>
    <scope>NUCLEOTIDE SEQUENCE [LARGE SCALE GENOMIC DNA]</scope>
    <source>
        <strain evidence="2 3">CBS 620.91</strain>
    </source>
</reference>
<feature type="compositionally biased region" description="Polar residues" evidence="1">
    <location>
        <begin position="1"/>
        <end position="12"/>
    </location>
</feature>
<feature type="compositionally biased region" description="Low complexity" evidence="1">
    <location>
        <begin position="925"/>
        <end position="951"/>
    </location>
</feature>
<dbReference type="Proteomes" id="UP001583172">
    <property type="component" value="Unassembled WGS sequence"/>
</dbReference>
<protein>
    <submittedName>
        <fullName evidence="2">Uncharacterized protein</fullName>
    </submittedName>
</protein>
<feature type="compositionally biased region" description="Basic and acidic residues" evidence="1">
    <location>
        <begin position="724"/>
        <end position="765"/>
    </location>
</feature>
<gene>
    <name evidence="2" type="ORF">VTJ49DRAFT_6495</name>
</gene>
<evidence type="ECO:0000256" key="1">
    <source>
        <dbReference type="SAM" id="MobiDB-lite"/>
    </source>
</evidence>
<feature type="region of interest" description="Disordered" evidence="1">
    <location>
        <begin position="458"/>
        <end position="780"/>
    </location>
</feature>
<evidence type="ECO:0000313" key="2">
    <source>
        <dbReference type="EMBL" id="KAL1835545.1"/>
    </source>
</evidence>
<sequence>MEQSSTPPSSGGYSRASAPSGEQFSGTDHGPLLTGGETNPQSDPFGPFRKWLPAAYQSQNSRALVPSSEEFSVTDQGPIRNDGEDNRALIYAHQQVPSTSQGPIPHDNENNRAFSFAPAGQQLPGAYQGPLLTSGETNPQSDKFGPFRKWLPAAYQGPIPNDSQNSHALVPSSEQASATDQGPSLILLLQYPDRAEAEVVAAGYLRELMQSWPKATVCITTVAIRDKSKLDNVDNMHYVMWQMDSSATLGPSHYFWKRNGKQTKKVADFQVGRKAGDDDDEKVPWIPKQWQVEALCWVNNTGFCVPSKLVDHFAKVGLEFLAVRNGERGEFWDGARLEDPKWREKYMAKPPTGFYSRPPPRSIEVTRLIDALRLLFASSGGRNKIREIVFKQDEMGAPLPGNPTFVGNKRGNETPATEDGDSSGRRGWKQGQLVRPKGSATDVERMRQILTEEWNDPLIRPSGINYREDSPEDDSESDNIEDYSERGANGSDAEDNPKNADEVEDSPENANDGGIRASNNGDGLPEDGDSNLDDGDDYPSGNDRDSEEGDNREHRRTGSRKLKRQPANKDLRGLAKLDSPPPGAPKEAGPKDLAKKKAERGKHGGTVKIDIPSKEDKRRYPVKQPDIPDSDFDFPGSRDGYGGTLTIPKPQKTALGSLDSPLGPGKPSAHIQIRDWLNNPDHKKAGVVPLRDVAKSLKTTDQSRRFESRTKERREQLKTPSKPPRTDRRPNQPTKDKPLPTKPVVRPERGIEPKTGGAKDRDLQKQDAPPSDAGPSLAAMLDEVVQRFDPETDAQLLVQAQRWAGNTTQTVAAAPENLSKIALEHREQMSELRQENLELRQENSELRQENLELRSQKRALESQLLKSSEQMNPRRNQATVESSVRVREGDQDSRDATIEQVVKELMGRMADLETKLAQQSSRANQGQGKQSSSTQPQPSAARQPPSSVQQQGNQSSTGKGKESGDNHGAGSGGTPGQKRKKPHGEKKGSADKRRRVTG</sequence>
<feature type="region of interest" description="Disordered" evidence="1">
    <location>
        <begin position="125"/>
        <end position="177"/>
    </location>
</feature>
<feature type="compositionally biased region" description="Polar residues" evidence="1">
    <location>
        <begin position="161"/>
        <end position="177"/>
    </location>
</feature>
<feature type="compositionally biased region" description="Acidic residues" evidence="1">
    <location>
        <begin position="524"/>
        <end position="537"/>
    </location>
</feature>
<feature type="region of interest" description="Disordered" evidence="1">
    <location>
        <begin position="396"/>
        <end position="443"/>
    </location>
</feature>
<organism evidence="2 3">
    <name type="scientific">Humicola insolens</name>
    <name type="common">Soft-rot fungus</name>
    <dbReference type="NCBI Taxonomy" id="85995"/>
    <lineage>
        <taxon>Eukaryota</taxon>
        <taxon>Fungi</taxon>
        <taxon>Dikarya</taxon>
        <taxon>Ascomycota</taxon>
        <taxon>Pezizomycotina</taxon>
        <taxon>Sordariomycetes</taxon>
        <taxon>Sordariomycetidae</taxon>
        <taxon>Sordariales</taxon>
        <taxon>Chaetomiaceae</taxon>
        <taxon>Mycothermus</taxon>
    </lineage>
</organism>
<feature type="compositionally biased region" description="Basic and acidic residues" evidence="1">
    <location>
        <begin position="884"/>
        <end position="914"/>
    </location>
</feature>
<feature type="compositionally biased region" description="Basic and acidic residues" evidence="1">
    <location>
        <begin position="701"/>
        <end position="717"/>
    </location>
</feature>
<feature type="region of interest" description="Disordered" evidence="1">
    <location>
        <begin position="862"/>
        <end position="998"/>
    </location>
</feature>
<proteinExistence type="predicted"/>
<keyword evidence="3" id="KW-1185">Reference proteome</keyword>
<dbReference type="EMBL" id="JAZGSY010000610">
    <property type="protein sequence ID" value="KAL1835545.1"/>
    <property type="molecule type" value="Genomic_DNA"/>
</dbReference>
<feature type="compositionally biased region" description="Acidic residues" evidence="1">
    <location>
        <begin position="470"/>
        <end position="482"/>
    </location>
</feature>